<keyword evidence="1" id="KW-0812">Transmembrane</keyword>
<feature type="transmembrane region" description="Helical" evidence="1">
    <location>
        <begin position="6"/>
        <end position="25"/>
    </location>
</feature>
<evidence type="ECO:0008006" key="4">
    <source>
        <dbReference type="Google" id="ProtNLM"/>
    </source>
</evidence>
<evidence type="ECO:0000313" key="3">
    <source>
        <dbReference type="Proteomes" id="UP000291822"/>
    </source>
</evidence>
<keyword evidence="1" id="KW-0472">Membrane</keyword>
<evidence type="ECO:0000256" key="1">
    <source>
        <dbReference type="SAM" id="Phobius"/>
    </source>
</evidence>
<name>A0A4R0YZX7_9GAMM</name>
<protein>
    <recommendedName>
        <fullName evidence="4">DUF2570 domain-containing protein</fullName>
    </recommendedName>
</protein>
<keyword evidence="3" id="KW-1185">Reference proteome</keyword>
<organism evidence="2 3">
    <name type="scientific">Dyella soli</name>
    <dbReference type="NCBI Taxonomy" id="522319"/>
    <lineage>
        <taxon>Bacteria</taxon>
        <taxon>Pseudomonadati</taxon>
        <taxon>Pseudomonadota</taxon>
        <taxon>Gammaproteobacteria</taxon>
        <taxon>Lysobacterales</taxon>
        <taxon>Rhodanobacteraceae</taxon>
        <taxon>Dyella</taxon>
    </lineage>
</organism>
<dbReference type="RefSeq" id="WP_131150208.1">
    <property type="nucleotide sequence ID" value="NZ_SJTG01000001.1"/>
</dbReference>
<dbReference type="AlphaFoldDB" id="A0A4R0YZX7"/>
<accession>A0A4R0YZX7</accession>
<evidence type="ECO:0000313" key="2">
    <source>
        <dbReference type="EMBL" id="TCI13009.1"/>
    </source>
</evidence>
<keyword evidence="1" id="KW-1133">Transmembrane helix</keyword>
<reference evidence="2 3" key="1">
    <citation type="submission" date="2019-02" db="EMBL/GenBank/DDBJ databases">
        <title>Dyella amyloliquefaciens sp. nov., isolated from forest soil.</title>
        <authorList>
            <person name="Gao Z.-H."/>
            <person name="Qiu L.-H."/>
        </authorList>
    </citation>
    <scope>NUCLEOTIDE SEQUENCE [LARGE SCALE GENOMIC DNA]</scope>
    <source>
        <strain evidence="2 3">KACC 12747</strain>
    </source>
</reference>
<sequence length="121" mass="13485">MEDSTKIALGILGAAGILLIGHIAYREYQRQRDIEEAQAVIQGWTEQLQQAAAESSRTAQRDARQRAEADERRRQALLLRSDEQCLAGSVVTVRGNVYTQLIGQDGRPEACVGRQRLDGRH</sequence>
<proteinExistence type="predicted"/>
<gene>
    <name evidence="2" type="ORF">EZM97_06790</name>
</gene>
<dbReference type="Proteomes" id="UP000291822">
    <property type="component" value="Unassembled WGS sequence"/>
</dbReference>
<comment type="caution">
    <text evidence="2">The sequence shown here is derived from an EMBL/GenBank/DDBJ whole genome shotgun (WGS) entry which is preliminary data.</text>
</comment>
<dbReference type="EMBL" id="SJTG01000001">
    <property type="protein sequence ID" value="TCI13009.1"/>
    <property type="molecule type" value="Genomic_DNA"/>
</dbReference>